<accession>A0ACB8XT14</accession>
<evidence type="ECO:0000313" key="2">
    <source>
        <dbReference type="Proteomes" id="UP001055879"/>
    </source>
</evidence>
<proteinExistence type="predicted"/>
<dbReference type="Proteomes" id="UP001055879">
    <property type="component" value="Linkage Group LG15"/>
</dbReference>
<keyword evidence="2" id="KW-1185">Reference proteome</keyword>
<reference evidence="1 2" key="2">
    <citation type="journal article" date="2022" name="Mol. Ecol. Resour.">
        <title>The genomes of chicory, endive, great burdock and yacon provide insights into Asteraceae paleo-polyploidization history and plant inulin production.</title>
        <authorList>
            <person name="Fan W."/>
            <person name="Wang S."/>
            <person name="Wang H."/>
            <person name="Wang A."/>
            <person name="Jiang F."/>
            <person name="Liu H."/>
            <person name="Zhao H."/>
            <person name="Xu D."/>
            <person name="Zhang Y."/>
        </authorList>
    </citation>
    <scope>NUCLEOTIDE SEQUENCE [LARGE SCALE GENOMIC DNA]</scope>
    <source>
        <strain evidence="2">cv. Niubang</strain>
    </source>
</reference>
<reference evidence="2" key="1">
    <citation type="journal article" date="2022" name="Mol. Ecol. Resour.">
        <title>The genomes of chicory, endive, great burdock and yacon provide insights into Asteraceae palaeo-polyploidization history and plant inulin production.</title>
        <authorList>
            <person name="Fan W."/>
            <person name="Wang S."/>
            <person name="Wang H."/>
            <person name="Wang A."/>
            <person name="Jiang F."/>
            <person name="Liu H."/>
            <person name="Zhao H."/>
            <person name="Xu D."/>
            <person name="Zhang Y."/>
        </authorList>
    </citation>
    <scope>NUCLEOTIDE SEQUENCE [LARGE SCALE GENOMIC DNA]</scope>
    <source>
        <strain evidence="2">cv. Niubang</strain>
    </source>
</reference>
<comment type="caution">
    <text evidence="1">The sequence shown here is derived from an EMBL/GenBank/DDBJ whole genome shotgun (WGS) entry which is preliminary data.</text>
</comment>
<dbReference type="EMBL" id="CM042061">
    <property type="protein sequence ID" value="KAI3673407.1"/>
    <property type="molecule type" value="Genomic_DNA"/>
</dbReference>
<sequence>MAAPTTFVPSSTLLLLLLLLLCSTSIAVPISRTTNLMHGGSLRHHKDSSNIYLDNVKESWKIAESITERMTLEVNDYPGSGANNRHTPRP</sequence>
<name>A0ACB8XT14_ARCLA</name>
<organism evidence="1 2">
    <name type="scientific">Arctium lappa</name>
    <name type="common">Greater burdock</name>
    <name type="synonym">Lappa major</name>
    <dbReference type="NCBI Taxonomy" id="4217"/>
    <lineage>
        <taxon>Eukaryota</taxon>
        <taxon>Viridiplantae</taxon>
        <taxon>Streptophyta</taxon>
        <taxon>Embryophyta</taxon>
        <taxon>Tracheophyta</taxon>
        <taxon>Spermatophyta</taxon>
        <taxon>Magnoliopsida</taxon>
        <taxon>eudicotyledons</taxon>
        <taxon>Gunneridae</taxon>
        <taxon>Pentapetalae</taxon>
        <taxon>asterids</taxon>
        <taxon>campanulids</taxon>
        <taxon>Asterales</taxon>
        <taxon>Asteraceae</taxon>
        <taxon>Carduoideae</taxon>
        <taxon>Cardueae</taxon>
        <taxon>Arctiinae</taxon>
        <taxon>Arctium</taxon>
    </lineage>
</organism>
<evidence type="ECO:0000313" key="1">
    <source>
        <dbReference type="EMBL" id="KAI3673407.1"/>
    </source>
</evidence>
<protein>
    <submittedName>
        <fullName evidence="1">Uncharacterized protein</fullName>
    </submittedName>
</protein>
<gene>
    <name evidence="1" type="ORF">L6452_39526</name>
</gene>